<reference evidence="2" key="1">
    <citation type="journal article" date="2019" name="Environ. Microbiol.">
        <title>Fungal ecological strategies reflected in gene transcription - a case study of two litter decomposers.</title>
        <authorList>
            <person name="Barbi F."/>
            <person name="Kohler A."/>
            <person name="Barry K."/>
            <person name="Baskaran P."/>
            <person name="Daum C."/>
            <person name="Fauchery L."/>
            <person name="Ihrmark K."/>
            <person name="Kuo A."/>
            <person name="LaButti K."/>
            <person name="Lipzen A."/>
            <person name="Morin E."/>
            <person name="Grigoriev I.V."/>
            <person name="Henrissat B."/>
            <person name="Lindahl B."/>
            <person name="Martin F."/>
        </authorList>
    </citation>
    <scope>NUCLEOTIDE SEQUENCE</scope>
    <source>
        <strain evidence="2">JB14</strain>
    </source>
</reference>
<dbReference type="AlphaFoldDB" id="A0A6A4HD46"/>
<evidence type="ECO:0000313" key="3">
    <source>
        <dbReference type="Proteomes" id="UP000799118"/>
    </source>
</evidence>
<keyword evidence="3" id="KW-1185">Reference proteome</keyword>
<protein>
    <submittedName>
        <fullName evidence="2">Uncharacterized protein</fullName>
    </submittedName>
</protein>
<evidence type="ECO:0000313" key="2">
    <source>
        <dbReference type="EMBL" id="KAE9396269.1"/>
    </source>
</evidence>
<dbReference type="EMBL" id="ML769516">
    <property type="protein sequence ID" value="KAE9396269.1"/>
    <property type="molecule type" value="Genomic_DNA"/>
</dbReference>
<gene>
    <name evidence="2" type="ORF">BT96DRAFT_996875</name>
</gene>
<accession>A0A6A4HD46</accession>
<proteinExistence type="predicted"/>
<sequence length="195" mass="22199">MSSSETYAQDPPQSKVYNDYILPSLGWEFGQAKRLGLPENRLNLLLDSPTLLERCDEGHRISHWNQHYVREFALIWILRYALEKISNPGYYATQTEVNPAQHEFPSTGPTFSPTSSPGALSLSFSTPSECLQMTTWNANITGPFRVSQPDPVVPRPEARQYPKPIQRPTKIVDAVGAEAQSSKWRRRGRYYGEDR</sequence>
<organism evidence="2 3">
    <name type="scientific">Gymnopus androsaceus JB14</name>
    <dbReference type="NCBI Taxonomy" id="1447944"/>
    <lineage>
        <taxon>Eukaryota</taxon>
        <taxon>Fungi</taxon>
        <taxon>Dikarya</taxon>
        <taxon>Basidiomycota</taxon>
        <taxon>Agaricomycotina</taxon>
        <taxon>Agaricomycetes</taxon>
        <taxon>Agaricomycetidae</taxon>
        <taxon>Agaricales</taxon>
        <taxon>Marasmiineae</taxon>
        <taxon>Omphalotaceae</taxon>
        <taxon>Gymnopus</taxon>
    </lineage>
</organism>
<name>A0A6A4HD46_9AGAR</name>
<feature type="region of interest" description="Disordered" evidence="1">
    <location>
        <begin position="147"/>
        <end position="195"/>
    </location>
</feature>
<evidence type="ECO:0000256" key="1">
    <source>
        <dbReference type="SAM" id="MobiDB-lite"/>
    </source>
</evidence>
<dbReference type="Proteomes" id="UP000799118">
    <property type="component" value="Unassembled WGS sequence"/>
</dbReference>